<dbReference type="GO" id="GO:0046872">
    <property type="term" value="F:metal ion binding"/>
    <property type="evidence" value="ECO:0007669"/>
    <property type="project" value="UniProtKB-KW"/>
</dbReference>
<dbReference type="GO" id="GO:0071555">
    <property type="term" value="P:cell wall organization"/>
    <property type="evidence" value="ECO:0007669"/>
    <property type="project" value="UniProtKB-KW"/>
</dbReference>
<dbReference type="InterPro" id="IPR005905">
    <property type="entry name" value="D_ala_D_ala"/>
</dbReference>
<evidence type="ECO:0000256" key="11">
    <source>
        <dbReference type="ARBA" id="ARBA00022984"/>
    </source>
</evidence>
<dbReference type="InterPro" id="IPR011761">
    <property type="entry name" value="ATP-grasp"/>
</dbReference>
<evidence type="ECO:0000256" key="5">
    <source>
        <dbReference type="ARBA" id="ARBA00022598"/>
    </source>
</evidence>
<dbReference type="GO" id="GO:0008716">
    <property type="term" value="F:D-alanine-D-alanine ligase activity"/>
    <property type="evidence" value="ECO:0007669"/>
    <property type="project" value="UniProtKB-UniRule"/>
</dbReference>
<dbReference type="InterPro" id="IPR011095">
    <property type="entry name" value="Dala_Dala_lig_C"/>
</dbReference>
<keyword evidence="11 14" id="KW-0573">Peptidoglycan synthesis</keyword>
<feature type="domain" description="ATP-grasp" evidence="18">
    <location>
        <begin position="99"/>
        <end position="294"/>
    </location>
</feature>
<dbReference type="GO" id="GO:0005737">
    <property type="term" value="C:cytoplasm"/>
    <property type="evidence" value="ECO:0007669"/>
    <property type="project" value="UniProtKB-SubCell"/>
</dbReference>
<evidence type="ECO:0000256" key="3">
    <source>
        <dbReference type="ARBA" id="ARBA00010871"/>
    </source>
</evidence>
<evidence type="ECO:0000259" key="18">
    <source>
        <dbReference type="PROSITE" id="PS50975"/>
    </source>
</evidence>
<keyword evidence="10 14" id="KW-0133">Cell shape</keyword>
<dbReference type="PROSITE" id="PS00844">
    <property type="entry name" value="DALA_DALA_LIGASE_2"/>
    <property type="match status" value="1"/>
</dbReference>
<sequence length="311" mass="33730">MKIGVVMGGVSSEREVSLHSGKGILDQLDRSKYEIIPVEITSREDLTEKAQGLDLALLALHGSYGEDGTVQGTLETMGIPYTGSGVLSSSICMNKDLSKKLLRYDGISTADWLCWSSMSDYSAEAVEKLGYPVVVKPNSGGSSIGTHIVKERGALRAAVEDAFRWDTEVMIEQFIQGDEITCAIIDGELLPIIRIQASGSEWFDFSAKYEEGGAVEEVVHLPDDVHTRVRAAALGSYRTLKCSVYARVDIILREGIPYVLEVNTLPGMTRTSLLPKSAEAAGMSYSSLLDRIIQLSLAKSSKEHQGVLSHG</sequence>
<keyword evidence="20" id="KW-1185">Reference proteome</keyword>
<evidence type="ECO:0000256" key="16">
    <source>
        <dbReference type="PIRSR" id="PIRSR039102-3"/>
    </source>
</evidence>
<dbReference type="SUPFAM" id="SSF52440">
    <property type="entry name" value="PreATP-grasp domain"/>
    <property type="match status" value="1"/>
</dbReference>
<dbReference type="HAMAP" id="MF_00047">
    <property type="entry name" value="Dala_Dala_lig"/>
    <property type="match status" value="1"/>
</dbReference>
<dbReference type="NCBIfam" id="TIGR01205">
    <property type="entry name" value="D_ala_D_alaTIGR"/>
    <property type="match status" value="1"/>
</dbReference>
<dbReference type="Pfam" id="PF07478">
    <property type="entry name" value="Dala_Dala_lig_C"/>
    <property type="match status" value="1"/>
</dbReference>
<evidence type="ECO:0000256" key="12">
    <source>
        <dbReference type="ARBA" id="ARBA00023211"/>
    </source>
</evidence>
<dbReference type="Gene3D" id="3.30.1490.20">
    <property type="entry name" value="ATP-grasp fold, A domain"/>
    <property type="match status" value="1"/>
</dbReference>
<keyword evidence="4 14" id="KW-0963">Cytoplasm</keyword>
<feature type="active site" evidence="15">
    <location>
        <position position="272"/>
    </location>
</feature>
<protein>
    <recommendedName>
        <fullName evidence="14">D-alanine--D-alanine ligase</fullName>
        <ecNumber evidence="14">6.3.2.4</ecNumber>
    </recommendedName>
    <alternativeName>
        <fullName evidence="14">D-Ala-D-Ala ligase</fullName>
    </alternativeName>
    <alternativeName>
        <fullName evidence="14">D-alanylalanine synthetase</fullName>
    </alternativeName>
</protein>
<comment type="cofactor">
    <cofactor evidence="1">
        <name>Mn(2+)</name>
        <dbReference type="ChEBI" id="CHEBI:29035"/>
    </cofactor>
</comment>
<evidence type="ECO:0000256" key="10">
    <source>
        <dbReference type="ARBA" id="ARBA00022960"/>
    </source>
</evidence>
<dbReference type="NCBIfam" id="NF002378">
    <property type="entry name" value="PRK01372.1"/>
    <property type="match status" value="1"/>
</dbReference>
<dbReference type="Proteomes" id="UP000640274">
    <property type="component" value="Unassembled WGS sequence"/>
</dbReference>
<name>A0A934J0I4_9BACL</name>
<evidence type="ECO:0000256" key="7">
    <source>
        <dbReference type="ARBA" id="ARBA00022741"/>
    </source>
</evidence>
<evidence type="ECO:0000256" key="14">
    <source>
        <dbReference type="HAMAP-Rule" id="MF_00047"/>
    </source>
</evidence>
<dbReference type="InterPro" id="IPR013815">
    <property type="entry name" value="ATP_grasp_subdomain_1"/>
</dbReference>
<comment type="pathway">
    <text evidence="14">Cell wall biogenesis; peptidoglycan biosynthesis.</text>
</comment>
<evidence type="ECO:0000256" key="4">
    <source>
        <dbReference type="ARBA" id="ARBA00022490"/>
    </source>
</evidence>
<dbReference type="PROSITE" id="PS50975">
    <property type="entry name" value="ATP_GRASP"/>
    <property type="match status" value="1"/>
</dbReference>
<dbReference type="EMBL" id="JAELUP010000077">
    <property type="protein sequence ID" value="MBJ6362597.1"/>
    <property type="molecule type" value="Genomic_DNA"/>
</dbReference>
<keyword evidence="6 16" id="KW-0479">Metal-binding</keyword>
<dbReference type="GO" id="GO:0005524">
    <property type="term" value="F:ATP binding"/>
    <property type="evidence" value="ECO:0007669"/>
    <property type="project" value="UniProtKB-UniRule"/>
</dbReference>
<reference evidence="19" key="1">
    <citation type="submission" date="2020-12" db="EMBL/GenBank/DDBJ databases">
        <authorList>
            <person name="Huq M.A."/>
        </authorList>
    </citation>
    <scope>NUCLEOTIDE SEQUENCE</scope>
    <source>
        <strain evidence="19">MAHUQ-46</strain>
    </source>
</reference>
<dbReference type="FunFam" id="3.40.50.20:FF:000031">
    <property type="entry name" value="D-alanine--D-alanine ligase"/>
    <property type="match status" value="1"/>
</dbReference>
<evidence type="ECO:0000313" key="20">
    <source>
        <dbReference type="Proteomes" id="UP000640274"/>
    </source>
</evidence>
<comment type="similarity">
    <text evidence="3 14">Belongs to the D-alanine--D-alanine ligase family.</text>
</comment>
<evidence type="ECO:0000256" key="15">
    <source>
        <dbReference type="PIRSR" id="PIRSR039102-1"/>
    </source>
</evidence>
<dbReference type="GO" id="GO:0008360">
    <property type="term" value="P:regulation of cell shape"/>
    <property type="evidence" value="ECO:0007669"/>
    <property type="project" value="UniProtKB-KW"/>
</dbReference>
<keyword evidence="8 17" id="KW-0067">ATP-binding</keyword>
<evidence type="ECO:0000256" key="9">
    <source>
        <dbReference type="ARBA" id="ARBA00022842"/>
    </source>
</evidence>
<dbReference type="Gene3D" id="3.30.470.20">
    <property type="entry name" value="ATP-grasp fold, B domain"/>
    <property type="match status" value="1"/>
</dbReference>
<accession>A0A934J0I4</accession>
<feature type="binding site" evidence="16">
    <location>
        <position position="263"/>
    </location>
    <ligand>
        <name>Mg(2+)</name>
        <dbReference type="ChEBI" id="CHEBI:18420"/>
        <label>2</label>
    </ligand>
</feature>
<feature type="binding site" evidence="16">
    <location>
        <position position="261"/>
    </location>
    <ligand>
        <name>Mg(2+)</name>
        <dbReference type="ChEBI" id="CHEBI:18420"/>
        <label>1</label>
    </ligand>
</feature>
<evidence type="ECO:0000256" key="8">
    <source>
        <dbReference type="ARBA" id="ARBA00022840"/>
    </source>
</evidence>
<dbReference type="Gene3D" id="3.40.50.20">
    <property type="match status" value="1"/>
</dbReference>
<dbReference type="PROSITE" id="PS00843">
    <property type="entry name" value="DALA_DALA_LIGASE_1"/>
    <property type="match status" value="1"/>
</dbReference>
<evidence type="ECO:0000256" key="6">
    <source>
        <dbReference type="ARBA" id="ARBA00022723"/>
    </source>
</evidence>
<keyword evidence="9 16" id="KW-0460">Magnesium</keyword>
<feature type="active site" evidence="15">
    <location>
        <position position="13"/>
    </location>
</feature>
<evidence type="ECO:0000256" key="2">
    <source>
        <dbReference type="ARBA" id="ARBA00004496"/>
    </source>
</evidence>
<proteinExistence type="inferred from homology"/>
<dbReference type="PANTHER" id="PTHR23132">
    <property type="entry name" value="D-ALANINE--D-ALANINE LIGASE"/>
    <property type="match status" value="1"/>
</dbReference>
<comment type="caution">
    <text evidence="19">The sequence shown here is derived from an EMBL/GenBank/DDBJ whole genome shotgun (WGS) entry which is preliminary data.</text>
</comment>
<dbReference type="GO" id="GO:0009252">
    <property type="term" value="P:peptidoglycan biosynthetic process"/>
    <property type="evidence" value="ECO:0007669"/>
    <property type="project" value="UniProtKB-UniRule"/>
</dbReference>
<dbReference type="Pfam" id="PF01820">
    <property type="entry name" value="Dala_Dala_lig_N"/>
    <property type="match status" value="2"/>
</dbReference>
<comment type="subcellular location">
    <subcellularLocation>
        <location evidence="2 14">Cytoplasm</location>
    </subcellularLocation>
</comment>
<dbReference type="InterPro" id="IPR011127">
    <property type="entry name" value="Dala_Dala_lig_N"/>
</dbReference>
<comment type="catalytic activity">
    <reaction evidence="14">
        <text>2 D-alanine + ATP = D-alanyl-D-alanine + ADP + phosphate + H(+)</text>
        <dbReference type="Rhea" id="RHEA:11224"/>
        <dbReference type="ChEBI" id="CHEBI:15378"/>
        <dbReference type="ChEBI" id="CHEBI:30616"/>
        <dbReference type="ChEBI" id="CHEBI:43474"/>
        <dbReference type="ChEBI" id="CHEBI:57416"/>
        <dbReference type="ChEBI" id="CHEBI:57822"/>
        <dbReference type="ChEBI" id="CHEBI:456216"/>
        <dbReference type="EC" id="6.3.2.4"/>
    </reaction>
</comment>
<keyword evidence="5 14" id="KW-0436">Ligase</keyword>
<dbReference type="EC" id="6.3.2.4" evidence="14"/>
<dbReference type="PIRSF" id="PIRSF039102">
    <property type="entry name" value="Ddl/VanB"/>
    <property type="match status" value="1"/>
</dbReference>
<dbReference type="PANTHER" id="PTHR23132:SF23">
    <property type="entry name" value="D-ALANINE--D-ALANINE LIGASE B"/>
    <property type="match status" value="1"/>
</dbReference>
<comment type="cofactor">
    <cofactor evidence="16">
        <name>Mg(2+)</name>
        <dbReference type="ChEBI" id="CHEBI:18420"/>
    </cofactor>
    <cofactor evidence="16">
        <name>Mn(2+)</name>
        <dbReference type="ChEBI" id="CHEBI:29035"/>
    </cofactor>
    <text evidence="16">Binds 2 magnesium or manganese ions per subunit.</text>
</comment>
<organism evidence="19 20">
    <name type="scientific">Paenibacillus roseus</name>
    <dbReference type="NCBI Taxonomy" id="2798579"/>
    <lineage>
        <taxon>Bacteria</taxon>
        <taxon>Bacillati</taxon>
        <taxon>Bacillota</taxon>
        <taxon>Bacilli</taxon>
        <taxon>Bacillales</taxon>
        <taxon>Paenibacillaceae</taxon>
        <taxon>Paenibacillus</taxon>
    </lineage>
</organism>
<dbReference type="InterPro" id="IPR016185">
    <property type="entry name" value="PreATP-grasp_dom_sf"/>
</dbReference>
<dbReference type="SUPFAM" id="SSF56059">
    <property type="entry name" value="Glutathione synthetase ATP-binding domain-like"/>
    <property type="match status" value="1"/>
</dbReference>
<feature type="active site" evidence="15">
    <location>
        <position position="142"/>
    </location>
</feature>
<comment type="function">
    <text evidence="14">Cell wall formation.</text>
</comment>
<evidence type="ECO:0000313" key="19">
    <source>
        <dbReference type="EMBL" id="MBJ6362597.1"/>
    </source>
</evidence>
<gene>
    <name evidence="14" type="primary">ddl</name>
    <name evidence="19" type="ORF">JFN88_15285</name>
</gene>
<evidence type="ECO:0000256" key="17">
    <source>
        <dbReference type="PROSITE-ProRule" id="PRU00409"/>
    </source>
</evidence>
<keyword evidence="13 14" id="KW-0961">Cell wall biogenesis/degradation</keyword>
<keyword evidence="12 16" id="KW-0464">Manganese</keyword>
<feature type="binding site" evidence="16">
    <location>
        <position position="249"/>
    </location>
    <ligand>
        <name>Mg(2+)</name>
        <dbReference type="ChEBI" id="CHEBI:18420"/>
        <label>1</label>
    </ligand>
</feature>
<keyword evidence="7 17" id="KW-0547">Nucleotide-binding</keyword>
<evidence type="ECO:0000256" key="13">
    <source>
        <dbReference type="ARBA" id="ARBA00023316"/>
    </source>
</evidence>
<dbReference type="AlphaFoldDB" id="A0A934J0I4"/>
<feature type="binding site" evidence="16">
    <location>
        <position position="261"/>
    </location>
    <ligand>
        <name>Mg(2+)</name>
        <dbReference type="ChEBI" id="CHEBI:18420"/>
        <label>2</label>
    </ligand>
</feature>
<evidence type="ECO:0000256" key="1">
    <source>
        <dbReference type="ARBA" id="ARBA00001936"/>
    </source>
</evidence>
<dbReference type="RefSeq" id="WP_199020139.1">
    <property type="nucleotide sequence ID" value="NZ_JAELUP010000077.1"/>
</dbReference>
<dbReference type="InterPro" id="IPR000291">
    <property type="entry name" value="D-Ala_lig_Van_CS"/>
</dbReference>
<dbReference type="SMART" id="SM01209">
    <property type="entry name" value="GARS_A"/>
    <property type="match status" value="1"/>
</dbReference>